<keyword evidence="5" id="KW-1185">Reference proteome</keyword>
<dbReference type="Pfam" id="PF02254">
    <property type="entry name" value="TrkA_N"/>
    <property type="match status" value="1"/>
</dbReference>
<organism evidence="4 5">
    <name type="scientific">Streptomyces broussonetiae</name>
    <dbReference type="NCBI Taxonomy" id="2686304"/>
    <lineage>
        <taxon>Bacteria</taxon>
        <taxon>Bacillati</taxon>
        <taxon>Actinomycetota</taxon>
        <taxon>Actinomycetes</taxon>
        <taxon>Kitasatosporales</taxon>
        <taxon>Streptomycetaceae</taxon>
        <taxon>Streptomyces</taxon>
    </lineage>
</organism>
<feature type="transmembrane region" description="Helical" evidence="2">
    <location>
        <begin position="50"/>
        <end position="66"/>
    </location>
</feature>
<dbReference type="Gene3D" id="1.10.287.70">
    <property type="match status" value="1"/>
</dbReference>
<evidence type="ECO:0000256" key="1">
    <source>
        <dbReference type="ARBA" id="ARBA00004651"/>
    </source>
</evidence>
<evidence type="ECO:0000313" key="5">
    <source>
        <dbReference type="Proteomes" id="UP000436138"/>
    </source>
</evidence>
<dbReference type="PANTHER" id="PTHR43833">
    <property type="entry name" value="POTASSIUM CHANNEL PROTEIN 2-RELATED-RELATED"/>
    <property type="match status" value="1"/>
</dbReference>
<feature type="domain" description="RCK N-terminal" evidence="3">
    <location>
        <begin position="152"/>
        <end position="272"/>
    </location>
</feature>
<gene>
    <name evidence="4" type="ORF">GQF42_23200</name>
</gene>
<dbReference type="SUPFAM" id="SSF51735">
    <property type="entry name" value="NAD(P)-binding Rossmann-fold domains"/>
    <property type="match status" value="1"/>
</dbReference>
<accession>A0A6I6NBX9</accession>
<dbReference type="InterPro" id="IPR036291">
    <property type="entry name" value="NAD(P)-bd_dom_sf"/>
</dbReference>
<dbReference type="SUPFAM" id="SSF81324">
    <property type="entry name" value="Voltage-gated potassium channels"/>
    <property type="match status" value="1"/>
</dbReference>
<dbReference type="PANTHER" id="PTHR43833:SF9">
    <property type="entry name" value="POTASSIUM CHANNEL PROTEIN YUGO-RELATED"/>
    <property type="match status" value="1"/>
</dbReference>
<dbReference type="Proteomes" id="UP000436138">
    <property type="component" value="Chromosome"/>
</dbReference>
<name>A0A6I6NBX9_9ACTN</name>
<feature type="transmembrane region" description="Helical" evidence="2">
    <location>
        <begin position="112"/>
        <end position="134"/>
    </location>
</feature>
<dbReference type="Pfam" id="PF07885">
    <property type="entry name" value="Ion_trans_2"/>
    <property type="match status" value="1"/>
</dbReference>
<reference evidence="4 5" key="1">
    <citation type="submission" date="2019-12" db="EMBL/GenBank/DDBJ databases">
        <title>Streptomyces sp. strain T44 isolated from rhizosphere soil of Broussonetia papyrifera.</title>
        <authorList>
            <person name="Mo P."/>
        </authorList>
    </citation>
    <scope>NUCLEOTIDE SEQUENCE [LARGE SCALE GENOMIC DNA]</scope>
    <source>
        <strain evidence="4 5">T44</strain>
    </source>
</reference>
<protein>
    <submittedName>
        <fullName evidence="4">Ion channel protein</fullName>
    </submittedName>
</protein>
<sequence>MSAARQPGSDRARLPLLRSLRYWSKSEDGQSVRLPAGTAVPPLQQVLRRVALALLVLVLTTLLVWLDRAGYSDNADGTVDLIDSAYYATVTLSTTGYGDITPVSHGARLTNIFVITPLRVLFLIILVGTTLEVLTERTRNQVRIERWRARIRDHVVVVGYGTKGRHAVETLLGQGTSRDQIVVVDPQKTAVDLATSDGLAAVHGDATRTETLSRAELHQAAHVIVAPQRDDTATLVTLTARQLNRRASIVVAVREDENVPLLKQSGANAVITSSSSAGRLLGVAMSSAHSADVLEDLMTCGSGLDLVERPVSTAEVGNSPRQSPDLVVAVMRGREMLHHTDPRAETLRPGDRLITIQRAVTRA</sequence>
<dbReference type="GO" id="GO:0006813">
    <property type="term" value="P:potassium ion transport"/>
    <property type="evidence" value="ECO:0007669"/>
    <property type="project" value="InterPro"/>
</dbReference>
<evidence type="ECO:0000256" key="2">
    <source>
        <dbReference type="SAM" id="Phobius"/>
    </source>
</evidence>
<dbReference type="RefSeq" id="WP_158922853.1">
    <property type="nucleotide sequence ID" value="NZ_CP047020.1"/>
</dbReference>
<dbReference type="GO" id="GO:0005886">
    <property type="term" value="C:plasma membrane"/>
    <property type="evidence" value="ECO:0007669"/>
    <property type="project" value="UniProtKB-SubCell"/>
</dbReference>
<dbReference type="InterPro" id="IPR050721">
    <property type="entry name" value="Trk_Ktr_HKT_K-transport"/>
</dbReference>
<evidence type="ECO:0000313" key="4">
    <source>
        <dbReference type="EMBL" id="QHA05806.1"/>
    </source>
</evidence>
<comment type="subcellular location">
    <subcellularLocation>
        <location evidence="1">Cell membrane</location>
        <topology evidence="1">Multi-pass membrane protein</topology>
    </subcellularLocation>
</comment>
<keyword evidence="2" id="KW-1133">Transmembrane helix</keyword>
<dbReference type="InterPro" id="IPR013099">
    <property type="entry name" value="K_chnl_dom"/>
</dbReference>
<dbReference type="EMBL" id="CP047020">
    <property type="protein sequence ID" value="QHA05806.1"/>
    <property type="molecule type" value="Genomic_DNA"/>
</dbReference>
<dbReference type="InterPro" id="IPR003148">
    <property type="entry name" value="RCK_N"/>
</dbReference>
<keyword evidence="2" id="KW-0472">Membrane</keyword>
<keyword evidence="2" id="KW-0812">Transmembrane</keyword>
<dbReference type="KEGG" id="sbro:GQF42_23200"/>
<evidence type="ECO:0000259" key="3">
    <source>
        <dbReference type="PROSITE" id="PS51201"/>
    </source>
</evidence>
<dbReference type="AlphaFoldDB" id="A0A6I6NBX9"/>
<dbReference type="Gene3D" id="3.40.50.720">
    <property type="entry name" value="NAD(P)-binding Rossmann-like Domain"/>
    <property type="match status" value="1"/>
</dbReference>
<dbReference type="PROSITE" id="PS51201">
    <property type="entry name" value="RCK_N"/>
    <property type="match status" value="1"/>
</dbReference>
<proteinExistence type="predicted"/>